<protein>
    <submittedName>
        <fullName evidence="1">Uncharacterized protein</fullName>
    </submittedName>
</protein>
<dbReference type="EMBL" id="HBIX01007184">
    <property type="protein sequence ID" value="CAE0712877.1"/>
    <property type="molecule type" value="Transcribed_RNA"/>
</dbReference>
<evidence type="ECO:0000313" key="1">
    <source>
        <dbReference type="EMBL" id="CAE0712877.1"/>
    </source>
</evidence>
<reference evidence="1" key="1">
    <citation type="submission" date="2021-01" db="EMBL/GenBank/DDBJ databases">
        <authorList>
            <person name="Corre E."/>
            <person name="Pelletier E."/>
            <person name="Niang G."/>
            <person name="Scheremetjew M."/>
            <person name="Finn R."/>
            <person name="Kale V."/>
            <person name="Holt S."/>
            <person name="Cochrane G."/>
            <person name="Meng A."/>
            <person name="Brown T."/>
            <person name="Cohen L."/>
        </authorList>
    </citation>
    <scope>NUCLEOTIDE SEQUENCE</scope>
    <source>
        <strain evidence="1">10249 10 AB</strain>
    </source>
</reference>
<name>A0A7S4EGQ1_9STRA</name>
<proteinExistence type="predicted"/>
<dbReference type="AlphaFoldDB" id="A0A7S4EGQ1"/>
<gene>
    <name evidence="1" type="ORF">PAUS00366_LOCUS5629</name>
</gene>
<organism evidence="1">
    <name type="scientific">Pseudo-nitzschia australis</name>
    <dbReference type="NCBI Taxonomy" id="44445"/>
    <lineage>
        <taxon>Eukaryota</taxon>
        <taxon>Sar</taxon>
        <taxon>Stramenopiles</taxon>
        <taxon>Ochrophyta</taxon>
        <taxon>Bacillariophyta</taxon>
        <taxon>Bacillariophyceae</taxon>
        <taxon>Bacillariophycidae</taxon>
        <taxon>Bacillariales</taxon>
        <taxon>Bacillariaceae</taxon>
        <taxon>Pseudo-nitzschia</taxon>
    </lineage>
</organism>
<sequence length="120" mass="13513">MMDDAFIHSFHRSSHEVNKHGTRERCGLYAVLPVENDKTARVGSLLSSPSVTGVVGLCSMVSSVPWIRSDPIRSDPNWRHCRDFVFVFKSNPVDGIRGGAYDSEYRRAILQSLDRGLLDY</sequence>
<accession>A0A7S4EGQ1</accession>